<dbReference type="Gene3D" id="1.10.10.10">
    <property type="entry name" value="Winged helix-like DNA-binding domain superfamily/Winged helix DNA-binding domain"/>
    <property type="match status" value="1"/>
</dbReference>
<comment type="similarity">
    <text evidence="1">Belongs to the methyltransferase superfamily.</text>
</comment>
<dbReference type="PROSITE" id="PS50987">
    <property type="entry name" value="HTH_ARSR_2"/>
    <property type="match status" value="1"/>
</dbReference>
<keyword evidence="3 5" id="KW-0808">Transferase</keyword>
<evidence type="ECO:0000256" key="1">
    <source>
        <dbReference type="ARBA" id="ARBA00008361"/>
    </source>
</evidence>
<protein>
    <submittedName>
        <fullName evidence="5">Methyltransferase domain-containing protein</fullName>
    </submittedName>
</protein>
<dbReference type="PANTHER" id="PTHR44942:SF4">
    <property type="entry name" value="METHYLTRANSFERASE TYPE 11 DOMAIN-CONTAINING PROTEIN"/>
    <property type="match status" value="1"/>
</dbReference>
<dbReference type="InterPro" id="IPR036388">
    <property type="entry name" value="WH-like_DNA-bd_sf"/>
</dbReference>
<dbReference type="InterPro" id="IPR029063">
    <property type="entry name" value="SAM-dependent_MTases_sf"/>
</dbReference>
<dbReference type="PANTHER" id="PTHR44942">
    <property type="entry name" value="METHYLTRANSF_11 DOMAIN-CONTAINING PROTEIN"/>
    <property type="match status" value="1"/>
</dbReference>
<dbReference type="AlphaFoldDB" id="A0A3L7JC30"/>
<dbReference type="SUPFAM" id="SSF46785">
    <property type="entry name" value="Winged helix' DNA-binding domain"/>
    <property type="match status" value="1"/>
</dbReference>
<dbReference type="GO" id="GO:0003700">
    <property type="term" value="F:DNA-binding transcription factor activity"/>
    <property type="evidence" value="ECO:0007669"/>
    <property type="project" value="InterPro"/>
</dbReference>
<dbReference type="Gene3D" id="3.40.50.150">
    <property type="entry name" value="Vaccinia Virus protein VP39"/>
    <property type="match status" value="1"/>
</dbReference>
<feature type="domain" description="HTH arsR-type" evidence="4">
    <location>
        <begin position="8"/>
        <end position="103"/>
    </location>
</feature>
<dbReference type="SMART" id="SM00418">
    <property type="entry name" value="HTH_ARSR"/>
    <property type="match status" value="1"/>
</dbReference>
<dbReference type="PRINTS" id="PR00778">
    <property type="entry name" value="HTHARSR"/>
</dbReference>
<dbReference type="EMBL" id="RCWN01000001">
    <property type="protein sequence ID" value="RLQ88203.1"/>
    <property type="molecule type" value="Genomic_DNA"/>
</dbReference>
<sequence>MEAVLVVGSQLSFEHLLDSAKAMAESSRLRILLLLRQGEATVSDLTAILDQSQPRVSRHLKVLMEAGLVGRYQEGAWAYFHLTDDSGARGLCDSVLDTLDETDAQFVADRERLAAIRDSRAARAGAYFAANAEEWDRIRSLHAPDASVEQALKELIGDRPVDTMLDIGTGTGRMITLFSPLFRRAVGIDTSREMLTIARSRLEEAGPVPAQLRQASVFDLPVGPESVDLITIHQVLHYLDQPGRAVQQAAEALRPAGRMAIIDFQSHDLEFLRSEFAHLRLGFSDAQMSEWLDLAGLKVVNRHTIAPSQAGQELTVNIWLAMKEAAGGR</sequence>
<dbReference type="InterPro" id="IPR001845">
    <property type="entry name" value="HTH_ArsR_DNA-bd_dom"/>
</dbReference>
<gene>
    <name evidence="5" type="ORF">D8780_08305</name>
</gene>
<dbReference type="InterPro" id="IPR013216">
    <property type="entry name" value="Methyltransf_11"/>
</dbReference>
<dbReference type="Pfam" id="PF01022">
    <property type="entry name" value="HTH_5"/>
    <property type="match status" value="1"/>
</dbReference>
<organism evidence="5 6">
    <name type="scientific">Notoacmeibacter ruber</name>
    <dbReference type="NCBI Taxonomy" id="2670375"/>
    <lineage>
        <taxon>Bacteria</taxon>
        <taxon>Pseudomonadati</taxon>
        <taxon>Pseudomonadota</taxon>
        <taxon>Alphaproteobacteria</taxon>
        <taxon>Hyphomicrobiales</taxon>
        <taxon>Notoacmeibacteraceae</taxon>
        <taxon>Notoacmeibacter</taxon>
    </lineage>
</organism>
<keyword evidence="2 5" id="KW-0489">Methyltransferase</keyword>
<name>A0A3L7JC30_9HYPH</name>
<dbReference type="GO" id="GO:0032259">
    <property type="term" value="P:methylation"/>
    <property type="evidence" value="ECO:0007669"/>
    <property type="project" value="UniProtKB-KW"/>
</dbReference>
<dbReference type="NCBIfam" id="NF033788">
    <property type="entry name" value="HTH_metalloreg"/>
    <property type="match status" value="1"/>
</dbReference>
<dbReference type="CDD" id="cd02440">
    <property type="entry name" value="AdoMet_MTases"/>
    <property type="match status" value="1"/>
</dbReference>
<comment type="caution">
    <text evidence="5">The sequence shown here is derived from an EMBL/GenBank/DDBJ whole genome shotgun (WGS) entry which is preliminary data.</text>
</comment>
<evidence type="ECO:0000256" key="2">
    <source>
        <dbReference type="ARBA" id="ARBA00022603"/>
    </source>
</evidence>
<dbReference type="Pfam" id="PF08241">
    <property type="entry name" value="Methyltransf_11"/>
    <property type="match status" value="1"/>
</dbReference>
<dbReference type="GO" id="GO:0008757">
    <property type="term" value="F:S-adenosylmethionine-dependent methyltransferase activity"/>
    <property type="evidence" value="ECO:0007669"/>
    <property type="project" value="InterPro"/>
</dbReference>
<evidence type="ECO:0000313" key="5">
    <source>
        <dbReference type="EMBL" id="RLQ88203.1"/>
    </source>
</evidence>
<keyword evidence="6" id="KW-1185">Reference proteome</keyword>
<evidence type="ECO:0000259" key="4">
    <source>
        <dbReference type="PROSITE" id="PS50987"/>
    </source>
</evidence>
<dbReference type="InterPro" id="IPR011991">
    <property type="entry name" value="ArsR-like_HTH"/>
</dbReference>
<reference evidence="5 6" key="1">
    <citation type="submission" date="2018-10" db="EMBL/GenBank/DDBJ databases">
        <title>Notoacmeibacter sp. M2BS9Y-3-1, whole genome shotgun sequence.</title>
        <authorList>
            <person name="Tuo L."/>
        </authorList>
    </citation>
    <scope>NUCLEOTIDE SEQUENCE [LARGE SCALE GENOMIC DNA]</scope>
    <source>
        <strain evidence="5 6">M2BS9Y-3-1</strain>
    </source>
</reference>
<dbReference type="Proteomes" id="UP000281094">
    <property type="component" value="Unassembled WGS sequence"/>
</dbReference>
<dbReference type="CDD" id="cd00090">
    <property type="entry name" value="HTH_ARSR"/>
    <property type="match status" value="1"/>
</dbReference>
<dbReference type="InterPro" id="IPR036390">
    <property type="entry name" value="WH_DNA-bd_sf"/>
</dbReference>
<evidence type="ECO:0000313" key="6">
    <source>
        <dbReference type="Proteomes" id="UP000281094"/>
    </source>
</evidence>
<accession>A0A3L7JC30</accession>
<dbReference type="InterPro" id="IPR051052">
    <property type="entry name" value="Diverse_substrate_MTase"/>
</dbReference>
<dbReference type="SUPFAM" id="SSF53335">
    <property type="entry name" value="S-adenosyl-L-methionine-dependent methyltransferases"/>
    <property type="match status" value="1"/>
</dbReference>
<evidence type="ECO:0000256" key="3">
    <source>
        <dbReference type="ARBA" id="ARBA00022679"/>
    </source>
</evidence>
<proteinExistence type="inferred from homology"/>